<evidence type="ECO:0000313" key="2">
    <source>
        <dbReference type="EMBL" id="MFC5888499.1"/>
    </source>
</evidence>
<reference evidence="3" key="1">
    <citation type="journal article" date="2019" name="Int. J. Syst. Evol. Microbiol.">
        <title>The Global Catalogue of Microorganisms (GCM) 10K type strain sequencing project: providing services to taxonomists for standard genome sequencing and annotation.</title>
        <authorList>
            <consortium name="The Broad Institute Genomics Platform"/>
            <consortium name="The Broad Institute Genome Sequencing Center for Infectious Disease"/>
            <person name="Wu L."/>
            <person name="Ma J."/>
        </authorList>
    </citation>
    <scope>NUCLEOTIDE SEQUENCE [LARGE SCALE GENOMIC DNA]</scope>
    <source>
        <strain evidence="3">CGMCC 4.1469</strain>
    </source>
</reference>
<dbReference type="EMBL" id="JBHSOD010000041">
    <property type="protein sequence ID" value="MFC5888499.1"/>
    <property type="molecule type" value="Genomic_DNA"/>
</dbReference>
<keyword evidence="1" id="KW-0812">Transmembrane</keyword>
<sequence length="90" mass="9656">MPKAGVIIVPQPAHHGPSSNVPTGYVVGYIAIALIVWAVATYLLARHDRDTDAFLAVMGGALAAVCWPLTFLAVPFWLIARAAARKPKHR</sequence>
<accession>A0ABW1F5N7</accession>
<evidence type="ECO:0000256" key="1">
    <source>
        <dbReference type="SAM" id="Phobius"/>
    </source>
</evidence>
<proteinExistence type="predicted"/>
<feature type="transmembrane region" description="Helical" evidence="1">
    <location>
        <begin position="26"/>
        <end position="45"/>
    </location>
</feature>
<keyword evidence="1" id="KW-1133">Transmembrane helix</keyword>
<keyword evidence="1" id="KW-0472">Membrane</keyword>
<gene>
    <name evidence="2" type="ORF">ACFP0N_26380</name>
</gene>
<protein>
    <recommendedName>
        <fullName evidence="4">Integral membrane protein</fullName>
    </recommendedName>
</protein>
<dbReference type="RefSeq" id="WP_313763585.1">
    <property type="nucleotide sequence ID" value="NZ_BAAAVH010000113.1"/>
</dbReference>
<keyword evidence="3" id="KW-1185">Reference proteome</keyword>
<organism evidence="2 3">
    <name type="scientific">Kitasatospora aburaviensis</name>
    <dbReference type="NCBI Taxonomy" id="67265"/>
    <lineage>
        <taxon>Bacteria</taxon>
        <taxon>Bacillati</taxon>
        <taxon>Actinomycetota</taxon>
        <taxon>Actinomycetes</taxon>
        <taxon>Kitasatosporales</taxon>
        <taxon>Streptomycetaceae</taxon>
        <taxon>Kitasatospora</taxon>
    </lineage>
</organism>
<evidence type="ECO:0000313" key="3">
    <source>
        <dbReference type="Proteomes" id="UP001596067"/>
    </source>
</evidence>
<comment type="caution">
    <text evidence="2">The sequence shown here is derived from an EMBL/GenBank/DDBJ whole genome shotgun (WGS) entry which is preliminary data.</text>
</comment>
<name>A0ABW1F5N7_9ACTN</name>
<evidence type="ECO:0008006" key="4">
    <source>
        <dbReference type="Google" id="ProtNLM"/>
    </source>
</evidence>
<dbReference type="Proteomes" id="UP001596067">
    <property type="component" value="Unassembled WGS sequence"/>
</dbReference>
<feature type="transmembrane region" description="Helical" evidence="1">
    <location>
        <begin position="54"/>
        <end position="80"/>
    </location>
</feature>